<name>A0ABU7MBA6_9ACTN</name>
<dbReference type="RefSeq" id="WP_330432043.1">
    <property type="nucleotide sequence ID" value="NZ_JAZDUF010000002.1"/>
</dbReference>
<comment type="caution">
    <text evidence="2">The sequence shown here is derived from an EMBL/GenBank/DDBJ whole genome shotgun (WGS) entry which is preliminary data.</text>
</comment>
<organism evidence="2 3">
    <name type="scientific">Gordonia sesuvii</name>
    <dbReference type="NCBI Taxonomy" id="3116777"/>
    <lineage>
        <taxon>Bacteria</taxon>
        <taxon>Bacillati</taxon>
        <taxon>Actinomycetota</taxon>
        <taxon>Actinomycetes</taxon>
        <taxon>Mycobacteriales</taxon>
        <taxon>Gordoniaceae</taxon>
        <taxon>Gordonia</taxon>
    </lineage>
</organism>
<keyword evidence="1" id="KW-0812">Transmembrane</keyword>
<reference evidence="2 3" key="1">
    <citation type="submission" date="2024-01" db="EMBL/GenBank/DDBJ databases">
        <title>Draft genome sequence of Gordonia sp. LSe1-13.</title>
        <authorList>
            <person name="Suphannarot A."/>
            <person name="Mingma R."/>
        </authorList>
    </citation>
    <scope>NUCLEOTIDE SEQUENCE [LARGE SCALE GENOMIC DNA]</scope>
    <source>
        <strain evidence="2 3">LSe1-13</strain>
    </source>
</reference>
<evidence type="ECO:0000313" key="3">
    <source>
        <dbReference type="Proteomes" id="UP001347146"/>
    </source>
</evidence>
<dbReference type="EMBL" id="JAZDUF010000002">
    <property type="protein sequence ID" value="MEE3850384.1"/>
    <property type="molecule type" value="Genomic_DNA"/>
</dbReference>
<evidence type="ECO:0000313" key="2">
    <source>
        <dbReference type="EMBL" id="MEE3850384.1"/>
    </source>
</evidence>
<proteinExistence type="predicted"/>
<protein>
    <submittedName>
        <fullName evidence="2">Uncharacterized protein</fullName>
    </submittedName>
</protein>
<evidence type="ECO:0000256" key="1">
    <source>
        <dbReference type="SAM" id="Phobius"/>
    </source>
</evidence>
<keyword evidence="3" id="KW-1185">Reference proteome</keyword>
<feature type="transmembrane region" description="Helical" evidence="1">
    <location>
        <begin position="36"/>
        <end position="55"/>
    </location>
</feature>
<sequence length="62" mass="6636">MPTFFFVTAGLLLLCADLLREFEVGSAGTIGRSATAHRLTIAVAVCTVITAYFTLMRLAEAL</sequence>
<dbReference type="Proteomes" id="UP001347146">
    <property type="component" value="Unassembled WGS sequence"/>
</dbReference>
<keyword evidence="1" id="KW-0472">Membrane</keyword>
<gene>
    <name evidence="2" type="ORF">VZC37_08560</name>
</gene>
<keyword evidence="1" id="KW-1133">Transmembrane helix</keyword>
<accession>A0ABU7MBA6</accession>